<evidence type="ECO:0000313" key="6">
    <source>
        <dbReference type="EMBL" id="KAG2468644.1"/>
    </source>
</evidence>
<feature type="region of interest" description="Disordered" evidence="4">
    <location>
        <begin position="594"/>
        <end position="634"/>
    </location>
</feature>
<dbReference type="GO" id="GO:0005737">
    <property type="term" value="C:cytoplasm"/>
    <property type="evidence" value="ECO:0007669"/>
    <property type="project" value="UniProtKB-SubCell"/>
</dbReference>
<evidence type="ECO:0000256" key="3">
    <source>
        <dbReference type="ARBA" id="ARBA00023054"/>
    </source>
</evidence>
<keyword evidence="2" id="KW-0963">Cytoplasm</keyword>
<organism evidence="6 7">
    <name type="scientific">Polypterus senegalus</name>
    <name type="common">Senegal bichir</name>
    <dbReference type="NCBI Taxonomy" id="55291"/>
    <lineage>
        <taxon>Eukaryota</taxon>
        <taxon>Metazoa</taxon>
        <taxon>Chordata</taxon>
        <taxon>Craniata</taxon>
        <taxon>Vertebrata</taxon>
        <taxon>Euteleostomi</taxon>
        <taxon>Actinopterygii</taxon>
        <taxon>Polypteriformes</taxon>
        <taxon>Polypteridae</taxon>
        <taxon>Polypterus</taxon>
    </lineage>
</organism>
<dbReference type="Proteomes" id="UP000886611">
    <property type="component" value="Unassembled WGS sequence"/>
</dbReference>
<dbReference type="PANTHER" id="PTHR16093">
    <property type="entry name" value="COILED-COIL DOMAIN-CONTAINING PROTEIN 120 FAMILY MEMBER"/>
    <property type="match status" value="1"/>
</dbReference>
<dbReference type="AlphaFoldDB" id="A0A8X8BVS3"/>
<feature type="region of interest" description="Disordered" evidence="4">
    <location>
        <begin position="361"/>
        <end position="449"/>
    </location>
</feature>
<feature type="non-terminal residue" evidence="6">
    <location>
        <position position="664"/>
    </location>
</feature>
<dbReference type="InterPro" id="IPR021774">
    <property type="entry name" value="CUPID"/>
</dbReference>
<dbReference type="Pfam" id="PF11819">
    <property type="entry name" value="CUPID"/>
    <property type="match status" value="1"/>
</dbReference>
<evidence type="ECO:0000256" key="1">
    <source>
        <dbReference type="ARBA" id="ARBA00004496"/>
    </source>
</evidence>
<keyword evidence="3" id="KW-0175">Coiled coil</keyword>
<protein>
    <submittedName>
        <fullName evidence="6">INAVA protein</fullName>
    </submittedName>
</protein>
<feature type="compositionally biased region" description="Low complexity" evidence="4">
    <location>
        <begin position="317"/>
        <end position="328"/>
    </location>
</feature>
<dbReference type="GO" id="GO:0031398">
    <property type="term" value="P:positive regulation of protein ubiquitination"/>
    <property type="evidence" value="ECO:0007669"/>
    <property type="project" value="TreeGrafter"/>
</dbReference>
<gene>
    <name evidence="6" type="primary">Inava</name>
    <name evidence="6" type="ORF">GTO96_0014630</name>
</gene>
<reference evidence="6 7" key="1">
    <citation type="journal article" date="2021" name="Cell">
        <title>Tracing the genetic footprints of vertebrate landing in non-teleost ray-finned fishes.</title>
        <authorList>
            <person name="Bi X."/>
            <person name="Wang K."/>
            <person name="Yang L."/>
            <person name="Pan H."/>
            <person name="Jiang H."/>
            <person name="Wei Q."/>
            <person name="Fang M."/>
            <person name="Yu H."/>
            <person name="Zhu C."/>
            <person name="Cai Y."/>
            <person name="He Y."/>
            <person name="Gan X."/>
            <person name="Zeng H."/>
            <person name="Yu D."/>
            <person name="Zhu Y."/>
            <person name="Jiang H."/>
            <person name="Qiu Q."/>
            <person name="Yang H."/>
            <person name="Zhang Y.E."/>
            <person name="Wang W."/>
            <person name="Zhu M."/>
            <person name="He S."/>
            <person name="Zhang G."/>
        </authorList>
    </citation>
    <scope>NUCLEOTIDE SEQUENCE [LARGE SCALE GENOMIC DNA]</scope>
    <source>
        <strain evidence="6">Bchr_013</strain>
    </source>
</reference>
<feature type="compositionally biased region" description="Basic and acidic residues" evidence="4">
    <location>
        <begin position="389"/>
        <end position="398"/>
    </location>
</feature>
<feature type="region of interest" description="Disordered" evidence="4">
    <location>
        <begin position="304"/>
        <end position="334"/>
    </location>
</feature>
<evidence type="ECO:0000256" key="2">
    <source>
        <dbReference type="ARBA" id="ARBA00022490"/>
    </source>
</evidence>
<feature type="compositionally biased region" description="Polar residues" evidence="4">
    <location>
        <begin position="408"/>
        <end position="417"/>
    </location>
</feature>
<evidence type="ECO:0000313" key="7">
    <source>
        <dbReference type="Proteomes" id="UP000886611"/>
    </source>
</evidence>
<name>A0A8X8BVS3_POLSE</name>
<feature type="compositionally biased region" description="Polar residues" evidence="4">
    <location>
        <begin position="361"/>
        <end position="371"/>
    </location>
</feature>
<comment type="subcellular location">
    <subcellularLocation>
        <location evidence="1">Cytoplasm</location>
    </subcellularLocation>
</comment>
<proteinExistence type="predicted"/>
<feature type="region of interest" description="Disordered" evidence="4">
    <location>
        <begin position="244"/>
        <end position="281"/>
    </location>
</feature>
<accession>A0A8X8BVS3</accession>
<dbReference type="GO" id="GO:0034334">
    <property type="term" value="P:adherens junction maintenance"/>
    <property type="evidence" value="ECO:0007669"/>
    <property type="project" value="TreeGrafter"/>
</dbReference>
<comment type="caution">
    <text evidence="6">The sequence shown here is derived from an EMBL/GenBank/DDBJ whole genome shotgun (WGS) entry which is preliminary data.</text>
</comment>
<feature type="non-terminal residue" evidence="6">
    <location>
        <position position="1"/>
    </location>
</feature>
<dbReference type="InterPro" id="IPR043447">
    <property type="entry name" value="CCDC120/INAVA"/>
</dbReference>
<dbReference type="PANTHER" id="PTHR16093:SF4">
    <property type="entry name" value="INNATE IMMUNITY ACTIVATOR PROTEIN"/>
    <property type="match status" value="1"/>
</dbReference>
<feature type="compositionally biased region" description="Low complexity" evidence="4">
    <location>
        <begin position="433"/>
        <end position="446"/>
    </location>
</feature>
<feature type="domain" description="Cytohesin Ubiquitin Protein Inducing" evidence="5">
    <location>
        <begin position="42"/>
        <end position="181"/>
    </location>
</feature>
<dbReference type="EMBL" id="JAATIS010000485">
    <property type="protein sequence ID" value="KAG2468644.1"/>
    <property type="molecule type" value="Genomic_DNA"/>
</dbReference>
<evidence type="ECO:0000256" key="4">
    <source>
        <dbReference type="SAM" id="MobiDB-lite"/>
    </source>
</evidence>
<keyword evidence="7" id="KW-1185">Reference proteome</keyword>
<sequence>MARYSIMLEKALLVTKLFLDVWEKLLSEDVLVPFFIHDTVLNQNCPDSPLSPMKDLTAITKAVKLRQVALEEKLKACLMELKNLCVREAICTNDLNLQGKTVSFYSQELTGKLPKDFPLEPGEKPPTIRRRIGAAFKLDEHSIKRGGEDPVLSSLEADLALQRQIYEAARRLSLEENISKQIKKNRINQCKREDKKLKDLQQAVNEYRLKEGCTPLLMADKLSEGTNISDDSSLSDVAILEEDEGHPSSHIPGSRNNSPMRPVPRYSSPVPTPHPPQTLEGLKQGLYFPSQYERAPIQNTAWHESSLDQPYQKTKKASSSTASSQTSSPCLTPVLTPVEGQHELSVALPLTPFKNLSLQQIGSTSAPSTPELQGRRGHSQSMRLTNADHSQDSPELRGRSRLPRRRPTNYTVTSPEYSSPLPRVTMSNPIYYSSSEDSNSEHSVPSYTSSPCREALPEFCKPSPPPYPGPPVLNNGQKVPFFYRNRQNQSSPNFLRPYNYGEGCLHAFQGDCDNSFPQERLYTKARTPSPSWDQHLYGDAYYEEERMPPGMPRAIPTHVRLGRTPSLREYPQNGARVLARDLVSEELKSWHERSRFRNRRPHSLDRQGAIKLRSAPGHESPLTRRPTYHSHPHQIPQRLILHRAPDGTPIQWYEEEDAEIVSQV</sequence>
<evidence type="ECO:0000259" key="5">
    <source>
        <dbReference type="Pfam" id="PF11819"/>
    </source>
</evidence>
<feature type="compositionally biased region" description="Polar residues" evidence="4">
    <location>
        <begin position="379"/>
        <end position="388"/>
    </location>
</feature>